<dbReference type="InterPro" id="IPR008927">
    <property type="entry name" value="6-PGluconate_DH-like_C_sf"/>
</dbReference>
<dbReference type="PIRSF" id="PIRSF500134">
    <property type="entry name" value="UDPglc_DH_bac"/>
    <property type="match status" value="1"/>
</dbReference>
<feature type="binding site" evidence="12">
    <location>
        <position position="118"/>
    </location>
    <ligand>
        <name>NAD(+)</name>
        <dbReference type="ChEBI" id="CHEBI:57540"/>
    </ligand>
</feature>
<evidence type="ECO:0000256" key="2">
    <source>
        <dbReference type="ARBA" id="ARBA00006601"/>
    </source>
</evidence>
<evidence type="ECO:0000256" key="1">
    <source>
        <dbReference type="ARBA" id="ARBA00004701"/>
    </source>
</evidence>
<comment type="similarity">
    <text evidence="2 9">Belongs to the UDP-glucose/GDP-mannose dehydrogenase family.</text>
</comment>
<dbReference type="GO" id="GO:0051287">
    <property type="term" value="F:NAD binding"/>
    <property type="evidence" value="ECO:0007669"/>
    <property type="project" value="InterPro"/>
</dbReference>
<sequence>MKIAVVGAGYVGLSLAILLARFNEVFALDIIPEKVEMINKRISPIADDRLSELLANADLNLHATLNSEEAYVNADYIIISTPTSYDPTRGTFDVSSVQKIIKDVLNFNLKALMIIKSTVPVNFTETSKKIFKTDNIIFCPEFLREGNSIEDNLHPSRIIVGECSERARCFASLLESASDEDEVPKVFVSSSEAEAIKLFSNTYLAMRVAFFNELDTFALQKNLSSAHIIQGVALDSRIGNFYNNPSFGYGGYCLPKDTKQLLASCEGVPQRLIEAIVQSNEIRKKVIANQILAYKPTVVGIYRLIMKTGSDNFRDSAILGVIDKLRRAGVEVLVYEPTLKEEGFCNLKIIKNLKDFKQKVDLIVANRLTVDLNDVYNKVFTRDIFQRD</sequence>
<dbReference type="InterPro" id="IPR036220">
    <property type="entry name" value="UDP-Glc/GDP-Man_DH_C_sf"/>
</dbReference>
<dbReference type="PIRSF" id="PIRSF000124">
    <property type="entry name" value="UDPglc_GDPman_dh"/>
    <property type="match status" value="1"/>
</dbReference>
<gene>
    <name evidence="14" type="ORF">LLT6_10025</name>
</gene>
<feature type="binding site" evidence="11">
    <location>
        <position position="388"/>
    </location>
    <ligand>
        <name>substrate</name>
    </ligand>
</feature>
<dbReference type="InterPro" id="IPR036291">
    <property type="entry name" value="NAD(P)-bd_dom_sf"/>
</dbReference>
<dbReference type="EMBL" id="ATBB01000037">
    <property type="protein sequence ID" value="EQC58217.1"/>
    <property type="molecule type" value="Genomic_DNA"/>
</dbReference>
<dbReference type="SUPFAM" id="SSF51735">
    <property type="entry name" value="NAD(P)-binding Rossmann-fold domains"/>
    <property type="match status" value="1"/>
</dbReference>
<evidence type="ECO:0000256" key="12">
    <source>
        <dbReference type="PIRSR" id="PIRSR500134-3"/>
    </source>
</evidence>
<organism evidence="14 15">
    <name type="scientific">Lactococcus cremoris subsp. cremoris TIFN6</name>
    <dbReference type="NCBI Taxonomy" id="1234876"/>
    <lineage>
        <taxon>Bacteria</taxon>
        <taxon>Bacillati</taxon>
        <taxon>Bacillota</taxon>
        <taxon>Bacilli</taxon>
        <taxon>Lactobacillales</taxon>
        <taxon>Streptococcaceae</taxon>
        <taxon>Lactococcus</taxon>
        <taxon>Lactococcus cremoris subsp. cremoris</taxon>
    </lineage>
</organism>
<evidence type="ECO:0000256" key="4">
    <source>
        <dbReference type="ARBA" id="ARBA00015132"/>
    </source>
</evidence>
<dbReference type="InterPro" id="IPR017476">
    <property type="entry name" value="UDP-Glc/GDP-Man"/>
</dbReference>
<dbReference type="UniPathway" id="UPA00038">
    <property type="reaction ID" value="UER00491"/>
</dbReference>
<dbReference type="GO" id="GO:0006065">
    <property type="term" value="P:UDP-glucuronate biosynthetic process"/>
    <property type="evidence" value="ECO:0007669"/>
    <property type="project" value="UniProtKB-UniPathway"/>
</dbReference>
<dbReference type="GO" id="GO:0003979">
    <property type="term" value="F:UDP-glucose 6-dehydrogenase activity"/>
    <property type="evidence" value="ECO:0007669"/>
    <property type="project" value="UniProtKB-EC"/>
</dbReference>
<feature type="binding site" evidence="12">
    <location>
        <position position="314"/>
    </location>
    <ligand>
        <name>NAD(+)</name>
        <dbReference type="ChEBI" id="CHEBI:57540"/>
    </ligand>
</feature>
<evidence type="ECO:0000256" key="10">
    <source>
        <dbReference type="PIRSR" id="PIRSR500134-1"/>
    </source>
</evidence>
<comment type="catalytic activity">
    <reaction evidence="8 9">
        <text>UDP-alpha-D-glucose + 2 NAD(+) + H2O = UDP-alpha-D-glucuronate + 2 NADH + 3 H(+)</text>
        <dbReference type="Rhea" id="RHEA:23596"/>
        <dbReference type="ChEBI" id="CHEBI:15377"/>
        <dbReference type="ChEBI" id="CHEBI:15378"/>
        <dbReference type="ChEBI" id="CHEBI:57540"/>
        <dbReference type="ChEBI" id="CHEBI:57945"/>
        <dbReference type="ChEBI" id="CHEBI:58052"/>
        <dbReference type="ChEBI" id="CHEBI:58885"/>
        <dbReference type="EC" id="1.1.1.22"/>
    </reaction>
</comment>
<comment type="pathway">
    <text evidence="1">Nucleotide-sugar biosynthesis; UDP-alpha-D-glucuronate biosynthesis; UDP-alpha-D-glucuronate from UDP-alpha-D-glucose: step 1/1.</text>
</comment>
<dbReference type="PANTHER" id="PTHR43750">
    <property type="entry name" value="UDP-GLUCOSE 6-DEHYDROGENASE TUAD"/>
    <property type="match status" value="1"/>
</dbReference>
<dbReference type="Pfam" id="PF03721">
    <property type="entry name" value="UDPG_MGDP_dh_N"/>
    <property type="match status" value="1"/>
</dbReference>
<feature type="binding site" evidence="12">
    <location>
        <position position="34"/>
    </location>
    <ligand>
        <name>NAD(+)</name>
        <dbReference type="ChEBI" id="CHEBI:57540"/>
    </ligand>
</feature>
<feature type="binding site" evidence="12">
    <location>
        <position position="256"/>
    </location>
    <ligand>
        <name>NAD(+)</name>
        <dbReference type="ChEBI" id="CHEBI:57540"/>
    </ligand>
</feature>
<dbReference type="InterPro" id="IPR014027">
    <property type="entry name" value="UDP-Glc/GDP-Man_DH_C"/>
</dbReference>
<feature type="binding site" evidence="11">
    <location>
        <position position="307"/>
    </location>
    <ligand>
        <name>substrate</name>
    </ligand>
</feature>
<dbReference type="Gene3D" id="1.10.1040.10">
    <property type="entry name" value="N-(1-d-carboxylethyl)-l-norvaline Dehydrogenase, domain 2"/>
    <property type="match status" value="1"/>
</dbReference>
<feature type="binding site" evidence="11">
    <location>
        <begin position="142"/>
        <end position="145"/>
    </location>
    <ligand>
        <name>substrate</name>
    </ligand>
</feature>
<dbReference type="Pfam" id="PF00984">
    <property type="entry name" value="UDPG_MGDP_dh"/>
    <property type="match status" value="1"/>
</dbReference>
<dbReference type="Pfam" id="PF03720">
    <property type="entry name" value="UDPG_MGDP_dh_C"/>
    <property type="match status" value="1"/>
</dbReference>
<evidence type="ECO:0000256" key="9">
    <source>
        <dbReference type="PIRNR" id="PIRNR000124"/>
    </source>
</evidence>
<feature type="active site" description="Nucleophile" evidence="10">
    <location>
        <position position="253"/>
    </location>
</feature>
<evidence type="ECO:0000256" key="8">
    <source>
        <dbReference type="ARBA" id="ARBA00047473"/>
    </source>
</evidence>
<feature type="binding site" evidence="11">
    <location>
        <position position="306"/>
    </location>
    <ligand>
        <name>substrate</name>
    </ligand>
</feature>
<dbReference type="InterPro" id="IPR001732">
    <property type="entry name" value="UDP-Glc/GDP-Man_DH_N"/>
</dbReference>
<dbReference type="InterPro" id="IPR014026">
    <property type="entry name" value="UDP-Glc/GDP-Man_DH_dimer"/>
</dbReference>
<dbReference type="Gene3D" id="3.40.50.720">
    <property type="entry name" value="NAD(P)-binding Rossmann-like Domain"/>
    <property type="match status" value="2"/>
</dbReference>
<dbReference type="GO" id="GO:0000271">
    <property type="term" value="P:polysaccharide biosynthetic process"/>
    <property type="evidence" value="ECO:0007669"/>
    <property type="project" value="InterPro"/>
</dbReference>
<dbReference type="SUPFAM" id="SSF52413">
    <property type="entry name" value="UDP-glucose/GDP-mannose dehydrogenase C-terminal domain"/>
    <property type="match status" value="1"/>
</dbReference>
<comment type="caution">
    <text evidence="14">The sequence shown here is derived from an EMBL/GenBank/DDBJ whole genome shotgun (WGS) entry which is preliminary data.</text>
</comment>
<keyword evidence="6 9" id="KW-0560">Oxidoreductase</keyword>
<evidence type="ECO:0000256" key="5">
    <source>
        <dbReference type="ARBA" id="ARBA00022903"/>
    </source>
</evidence>
<dbReference type="PANTHER" id="PTHR43750:SF2">
    <property type="entry name" value="UDP-GLUCOSE 6-DEHYDROGENASE"/>
    <property type="match status" value="1"/>
</dbReference>
<evidence type="ECO:0000259" key="13">
    <source>
        <dbReference type="SMART" id="SM00984"/>
    </source>
</evidence>
<feature type="binding site" evidence="11">
    <location>
        <begin position="242"/>
        <end position="246"/>
    </location>
    <ligand>
        <name>substrate</name>
    </ligand>
</feature>
<feature type="binding site" evidence="12">
    <location>
        <position position="83"/>
    </location>
    <ligand>
        <name>NAD(+)</name>
        <dbReference type="ChEBI" id="CHEBI:57540"/>
    </ligand>
</feature>
<dbReference type="NCBIfam" id="TIGR03026">
    <property type="entry name" value="NDP-sugDHase"/>
    <property type="match status" value="1"/>
</dbReference>
<evidence type="ECO:0000256" key="6">
    <source>
        <dbReference type="ARBA" id="ARBA00023002"/>
    </source>
</evidence>
<dbReference type="AlphaFoldDB" id="T0SH15"/>
<dbReference type="SUPFAM" id="SSF48179">
    <property type="entry name" value="6-phosphogluconate dehydrogenase C-terminal domain-like"/>
    <property type="match status" value="1"/>
</dbReference>
<feature type="binding site" evidence="12">
    <location>
        <position position="145"/>
    </location>
    <ligand>
        <name>NAD(+)</name>
        <dbReference type="ChEBI" id="CHEBI:57540"/>
    </ligand>
</feature>
<reference evidence="14 15" key="1">
    <citation type="journal article" date="2013" name="ISME J.">
        <title>Multifactorial diversity sustains microbial community stability.</title>
        <authorList>
            <person name="Erkus O."/>
            <person name="de Jager V.C."/>
            <person name="Spus M."/>
            <person name="van Alen-Boerrigter I.J."/>
            <person name="van Rijswijck I.M."/>
            <person name="Hazelwood L."/>
            <person name="Janssen P.W."/>
            <person name="van Hijum S.A."/>
            <person name="Kleerebezem M."/>
            <person name="Smid E.J."/>
        </authorList>
    </citation>
    <scope>NUCLEOTIDE SEQUENCE [LARGE SCALE GENOMIC DNA]</scope>
    <source>
        <strain evidence="14 15">TIFN6</strain>
    </source>
</reference>
<evidence type="ECO:0000313" key="14">
    <source>
        <dbReference type="EMBL" id="EQC58217.1"/>
    </source>
</evidence>
<feature type="domain" description="UDP-glucose/GDP-mannose dehydrogenase C-terminal" evidence="13">
    <location>
        <begin position="300"/>
        <end position="387"/>
    </location>
</feature>
<dbReference type="InterPro" id="IPR013328">
    <property type="entry name" value="6PGD_dom2"/>
</dbReference>
<feature type="binding site" evidence="12">
    <location>
        <position position="29"/>
    </location>
    <ligand>
        <name>NAD(+)</name>
        <dbReference type="ChEBI" id="CHEBI:57540"/>
    </ligand>
</feature>
<dbReference type="InterPro" id="IPR028357">
    <property type="entry name" value="UDPglc_DH_bac"/>
</dbReference>
<accession>T0SH15</accession>
<evidence type="ECO:0000256" key="3">
    <source>
        <dbReference type="ARBA" id="ARBA00012954"/>
    </source>
</evidence>
<name>T0SH15_LACLC</name>
<evidence type="ECO:0000313" key="15">
    <source>
        <dbReference type="Proteomes" id="UP000015854"/>
    </source>
</evidence>
<keyword evidence="7 9" id="KW-0520">NAD</keyword>
<feature type="binding site" evidence="11">
    <location>
        <position position="250"/>
    </location>
    <ligand>
        <name>substrate</name>
    </ligand>
</feature>
<feature type="binding site" evidence="11">
    <location>
        <position position="197"/>
    </location>
    <ligand>
        <name>substrate</name>
    </ligand>
</feature>
<dbReference type="PATRIC" id="fig|1234876.3.peg.212"/>
<keyword evidence="5" id="KW-0972">Capsule biogenesis/degradation</keyword>
<dbReference type="EC" id="1.1.1.22" evidence="3 9"/>
<dbReference type="Proteomes" id="UP000015854">
    <property type="component" value="Unassembled WGS sequence"/>
</dbReference>
<proteinExistence type="inferred from homology"/>
<dbReference type="SMART" id="SM00984">
    <property type="entry name" value="UDPG_MGDP_dh_C"/>
    <property type="match status" value="1"/>
</dbReference>
<evidence type="ECO:0000256" key="7">
    <source>
        <dbReference type="ARBA" id="ARBA00023027"/>
    </source>
</evidence>
<evidence type="ECO:0000256" key="11">
    <source>
        <dbReference type="PIRSR" id="PIRSR500134-2"/>
    </source>
</evidence>
<protein>
    <recommendedName>
        <fullName evidence="4 9">UDP-glucose 6-dehydrogenase</fullName>
        <ecNumber evidence="3 9">1.1.1.22</ecNumber>
    </recommendedName>
</protein>